<dbReference type="InterPro" id="IPR005311">
    <property type="entry name" value="PBP_dimer"/>
</dbReference>
<dbReference type="Pfam" id="PF03717">
    <property type="entry name" value="PBP_dimer"/>
    <property type="match status" value="1"/>
</dbReference>
<protein>
    <submittedName>
        <fullName evidence="8">Penicillin-binding protein 2</fullName>
    </submittedName>
</protein>
<evidence type="ECO:0000256" key="4">
    <source>
        <dbReference type="SAM" id="MobiDB-lite"/>
    </source>
</evidence>
<dbReference type="GO" id="GO:0071555">
    <property type="term" value="P:cell wall organization"/>
    <property type="evidence" value="ECO:0007669"/>
    <property type="project" value="TreeGrafter"/>
</dbReference>
<dbReference type="PANTHER" id="PTHR30627">
    <property type="entry name" value="PEPTIDOGLYCAN D,D-TRANSPEPTIDASE"/>
    <property type="match status" value="1"/>
</dbReference>
<reference evidence="8 9" key="1">
    <citation type="journal article" date="2019" name="Nat. Microbiol.">
        <title>Mediterranean grassland soil C-N compound turnover is dependent on rainfall and depth, and is mediated by genomically divergent microorganisms.</title>
        <authorList>
            <person name="Diamond S."/>
            <person name="Andeer P.F."/>
            <person name="Li Z."/>
            <person name="Crits-Christoph A."/>
            <person name="Burstein D."/>
            <person name="Anantharaman K."/>
            <person name="Lane K.R."/>
            <person name="Thomas B.C."/>
            <person name="Pan C."/>
            <person name="Northen T.R."/>
            <person name="Banfield J.F."/>
        </authorList>
    </citation>
    <scope>NUCLEOTIDE SEQUENCE [LARGE SCALE GENOMIC DNA]</scope>
    <source>
        <strain evidence="8">NP_8</strain>
    </source>
</reference>
<name>A0A537IZL9_9BACT</name>
<comment type="subcellular location">
    <subcellularLocation>
        <location evidence="1">Membrane</location>
    </subcellularLocation>
</comment>
<feature type="domain" description="Penicillin-binding protein dimerisation" evidence="7">
    <location>
        <begin position="95"/>
        <end position="241"/>
    </location>
</feature>
<keyword evidence="5" id="KW-1133">Transmembrane helix</keyword>
<dbReference type="SUPFAM" id="SSF56601">
    <property type="entry name" value="beta-lactamase/transpeptidase-like"/>
    <property type="match status" value="1"/>
</dbReference>
<evidence type="ECO:0000256" key="5">
    <source>
        <dbReference type="SAM" id="Phobius"/>
    </source>
</evidence>
<dbReference type="Gene3D" id="3.30.450.330">
    <property type="match status" value="1"/>
</dbReference>
<feature type="transmembrane region" description="Helical" evidence="5">
    <location>
        <begin position="52"/>
        <end position="70"/>
    </location>
</feature>
<dbReference type="InterPro" id="IPR036138">
    <property type="entry name" value="PBP_dimer_sf"/>
</dbReference>
<dbReference type="GO" id="GO:0005886">
    <property type="term" value="C:plasma membrane"/>
    <property type="evidence" value="ECO:0007669"/>
    <property type="project" value="TreeGrafter"/>
</dbReference>
<evidence type="ECO:0000256" key="3">
    <source>
        <dbReference type="ARBA" id="ARBA00023136"/>
    </source>
</evidence>
<dbReference type="InterPro" id="IPR012338">
    <property type="entry name" value="Beta-lactam/transpept-like"/>
</dbReference>
<dbReference type="Gene3D" id="3.90.1310.10">
    <property type="entry name" value="Penicillin-binding protein 2a (Domain 2)"/>
    <property type="match status" value="1"/>
</dbReference>
<proteinExistence type="inferred from homology"/>
<evidence type="ECO:0000313" key="8">
    <source>
        <dbReference type="EMBL" id="TMI76717.1"/>
    </source>
</evidence>
<dbReference type="Proteomes" id="UP000318834">
    <property type="component" value="Unassembled WGS sequence"/>
</dbReference>
<keyword evidence="5" id="KW-0812">Transmembrane</keyword>
<sequence length="623" mass="66646">MRQPSRGTRRRYNPRTVGRSFRRQPRLPDSAPLHTRADLVADHRILIRRRTMLMTGLLLVALSVLALRLAQLQVIEGGRLHQLAQRQQLEAIALDPHRGLIFDRRGRALAVNVDATSIYAVPSAIADRQAFAARVAPVLGQGVDEVKRRLASGRHFAWLARKVSPQLVARVRALGMADEIGFLTEDKRAYPNGPLAAQLIGFAGIDNQGLSGVELSYEQVLRGTVGRAIAARDGRGRVMVETQQVLGTPQDGQDILLTIDQVIQHITERELIAAVERTGAKGGWAVVIDPMTGEILAMATVPAFNPNSGPDANVRRWVNRPVAEAQEPGSTFKIFLMAAALDSGVVPPTERFFCGGSLPAPGGIVLRDAGGRRHGWQTMSEIVKNSCNVGAAQVGTRLGKAQFFHYIRAFGFGRPVGIDLPGESAGIVPPPSAWLGPGLQTISFGQGVSTTAIQLLTAATALVNDGAMLRPFVVRAVRDHQGRLTDAAGRQVLGRAIRPDTADAVLEMMVGATRTGTGTQARIDGYTVAGKTATAQKPARQGGYDPDRYLASFLGIVPIPNPRLAALVVLDEPHGAYSGGEVAAPVFRQIVSQVLWYLRVPPAVQPATPSGGVPRIPAAAGTR</sequence>
<gene>
    <name evidence="8" type="ORF">E6H05_02785</name>
</gene>
<dbReference type="Gene3D" id="3.40.710.10">
    <property type="entry name" value="DD-peptidase/beta-lactamase superfamily"/>
    <property type="match status" value="1"/>
</dbReference>
<comment type="similarity">
    <text evidence="2">Belongs to the transpeptidase family.</text>
</comment>
<organism evidence="8 9">
    <name type="scientific">Candidatus Segetimicrobium genomatis</name>
    <dbReference type="NCBI Taxonomy" id="2569760"/>
    <lineage>
        <taxon>Bacteria</taxon>
        <taxon>Bacillati</taxon>
        <taxon>Candidatus Sysuimicrobiota</taxon>
        <taxon>Candidatus Sysuimicrobiia</taxon>
        <taxon>Candidatus Sysuimicrobiales</taxon>
        <taxon>Candidatus Segetimicrobiaceae</taxon>
        <taxon>Candidatus Segetimicrobium</taxon>
    </lineage>
</organism>
<feature type="domain" description="Penicillin-binding protein transpeptidase" evidence="6">
    <location>
        <begin position="283"/>
        <end position="591"/>
    </location>
</feature>
<evidence type="ECO:0000259" key="7">
    <source>
        <dbReference type="Pfam" id="PF03717"/>
    </source>
</evidence>
<evidence type="ECO:0000256" key="1">
    <source>
        <dbReference type="ARBA" id="ARBA00004370"/>
    </source>
</evidence>
<dbReference type="InterPro" id="IPR001460">
    <property type="entry name" value="PCN-bd_Tpept"/>
</dbReference>
<dbReference type="Pfam" id="PF00905">
    <property type="entry name" value="Transpeptidase"/>
    <property type="match status" value="1"/>
</dbReference>
<accession>A0A537IZL9</accession>
<dbReference type="AlphaFoldDB" id="A0A537IZL9"/>
<dbReference type="SUPFAM" id="SSF56519">
    <property type="entry name" value="Penicillin binding protein dimerisation domain"/>
    <property type="match status" value="1"/>
</dbReference>
<evidence type="ECO:0000259" key="6">
    <source>
        <dbReference type="Pfam" id="PF00905"/>
    </source>
</evidence>
<dbReference type="PANTHER" id="PTHR30627:SF1">
    <property type="entry name" value="PEPTIDOGLYCAN D,D-TRANSPEPTIDASE FTSI"/>
    <property type="match status" value="1"/>
</dbReference>
<evidence type="ECO:0000256" key="2">
    <source>
        <dbReference type="ARBA" id="ARBA00007171"/>
    </source>
</evidence>
<dbReference type="EMBL" id="VBAP01000012">
    <property type="protein sequence ID" value="TMI76717.1"/>
    <property type="molecule type" value="Genomic_DNA"/>
</dbReference>
<dbReference type="InterPro" id="IPR050515">
    <property type="entry name" value="Beta-lactam/transpept"/>
</dbReference>
<feature type="region of interest" description="Disordered" evidence="4">
    <location>
        <begin position="1"/>
        <end position="30"/>
    </location>
</feature>
<dbReference type="GO" id="GO:0008658">
    <property type="term" value="F:penicillin binding"/>
    <property type="evidence" value="ECO:0007669"/>
    <property type="project" value="InterPro"/>
</dbReference>
<keyword evidence="3 5" id="KW-0472">Membrane</keyword>
<comment type="caution">
    <text evidence="8">The sequence shown here is derived from an EMBL/GenBank/DDBJ whole genome shotgun (WGS) entry which is preliminary data.</text>
</comment>
<evidence type="ECO:0000313" key="9">
    <source>
        <dbReference type="Proteomes" id="UP000318834"/>
    </source>
</evidence>
<dbReference type="Gene3D" id="1.10.150.770">
    <property type="match status" value="1"/>
</dbReference>